<proteinExistence type="inferred from homology"/>
<evidence type="ECO:0000259" key="7">
    <source>
        <dbReference type="Pfam" id="PF07732"/>
    </source>
</evidence>
<keyword evidence="9" id="KW-1185">Reference proteome</keyword>
<dbReference type="InterPro" id="IPR011706">
    <property type="entry name" value="Cu-oxidase_C"/>
</dbReference>
<dbReference type="Gene3D" id="2.60.40.420">
    <property type="entry name" value="Cupredoxins - blue copper proteins"/>
    <property type="match status" value="3"/>
</dbReference>
<feature type="signal peptide" evidence="4">
    <location>
        <begin position="1"/>
        <end position="22"/>
    </location>
</feature>
<name>A0A8E2JHD9_9PEZI</name>
<dbReference type="Proteomes" id="UP000250266">
    <property type="component" value="Unassembled WGS sequence"/>
</dbReference>
<feature type="chain" id="PRO_5034846692" evidence="4">
    <location>
        <begin position="23"/>
        <end position="622"/>
    </location>
</feature>
<dbReference type="Pfam" id="PF07731">
    <property type="entry name" value="Cu-oxidase_2"/>
    <property type="match status" value="1"/>
</dbReference>
<evidence type="ECO:0000256" key="2">
    <source>
        <dbReference type="ARBA" id="ARBA00023008"/>
    </source>
</evidence>
<dbReference type="InterPro" id="IPR045087">
    <property type="entry name" value="Cu-oxidase_fam"/>
</dbReference>
<dbReference type="SUPFAM" id="SSF49503">
    <property type="entry name" value="Cupredoxins"/>
    <property type="match status" value="3"/>
</dbReference>
<keyword evidence="2" id="KW-0186">Copper</keyword>
<feature type="domain" description="Plastocyanin-like" evidence="7">
    <location>
        <begin position="88"/>
        <end position="197"/>
    </location>
</feature>
<gene>
    <name evidence="8" type="ORF">K432DRAFT_292948</name>
</gene>
<evidence type="ECO:0000259" key="5">
    <source>
        <dbReference type="Pfam" id="PF00394"/>
    </source>
</evidence>
<dbReference type="GO" id="GO:0005507">
    <property type="term" value="F:copper ion binding"/>
    <property type="evidence" value="ECO:0007669"/>
    <property type="project" value="InterPro"/>
</dbReference>
<dbReference type="PANTHER" id="PTHR48267:SF1">
    <property type="entry name" value="BILIRUBIN OXIDASE"/>
    <property type="match status" value="1"/>
</dbReference>
<evidence type="ECO:0000256" key="3">
    <source>
        <dbReference type="SAM" id="MobiDB-lite"/>
    </source>
</evidence>
<feature type="domain" description="Plastocyanin-like" evidence="6">
    <location>
        <begin position="397"/>
        <end position="508"/>
    </location>
</feature>
<evidence type="ECO:0000313" key="8">
    <source>
        <dbReference type="EMBL" id="OCK82578.1"/>
    </source>
</evidence>
<dbReference type="GO" id="GO:0016491">
    <property type="term" value="F:oxidoreductase activity"/>
    <property type="evidence" value="ECO:0007669"/>
    <property type="project" value="InterPro"/>
</dbReference>
<evidence type="ECO:0000256" key="1">
    <source>
        <dbReference type="ARBA" id="ARBA00010609"/>
    </source>
</evidence>
<dbReference type="AlphaFoldDB" id="A0A8E2JHD9"/>
<feature type="region of interest" description="Disordered" evidence="3">
    <location>
        <begin position="601"/>
        <end position="622"/>
    </location>
</feature>
<dbReference type="CDD" id="cd13866">
    <property type="entry name" value="CuRO_2_BOD"/>
    <property type="match status" value="1"/>
</dbReference>
<protein>
    <submittedName>
        <fullName evidence="8">Cupredoxin</fullName>
    </submittedName>
</protein>
<dbReference type="InterPro" id="IPR008972">
    <property type="entry name" value="Cupredoxin"/>
</dbReference>
<dbReference type="Pfam" id="PF00394">
    <property type="entry name" value="Cu-oxidase"/>
    <property type="match status" value="1"/>
</dbReference>
<dbReference type="PANTHER" id="PTHR48267">
    <property type="entry name" value="CUPREDOXIN SUPERFAMILY PROTEIN"/>
    <property type="match status" value="1"/>
</dbReference>
<evidence type="ECO:0000313" key="9">
    <source>
        <dbReference type="Proteomes" id="UP000250266"/>
    </source>
</evidence>
<dbReference type="InterPro" id="IPR001117">
    <property type="entry name" value="Cu-oxidase_2nd"/>
</dbReference>
<dbReference type="InterPro" id="IPR011707">
    <property type="entry name" value="Cu-oxidase-like_N"/>
</dbReference>
<feature type="domain" description="Plastocyanin-like" evidence="5">
    <location>
        <begin position="244"/>
        <end position="331"/>
    </location>
</feature>
<dbReference type="OrthoDB" id="262547at2759"/>
<comment type="similarity">
    <text evidence="1">Belongs to the multicopper oxidase family.</text>
</comment>
<reference evidence="8 9" key="1">
    <citation type="journal article" date="2016" name="Nat. Commun.">
        <title>Ectomycorrhizal ecology is imprinted in the genome of the dominant symbiotic fungus Cenococcum geophilum.</title>
        <authorList>
            <consortium name="DOE Joint Genome Institute"/>
            <person name="Peter M."/>
            <person name="Kohler A."/>
            <person name="Ohm R.A."/>
            <person name="Kuo A."/>
            <person name="Krutzmann J."/>
            <person name="Morin E."/>
            <person name="Arend M."/>
            <person name="Barry K.W."/>
            <person name="Binder M."/>
            <person name="Choi C."/>
            <person name="Clum A."/>
            <person name="Copeland A."/>
            <person name="Grisel N."/>
            <person name="Haridas S."/>
            <person name="Kipfer T."/>
            <person name="LaButti K."/>
            <person name="Lindquist E."/>
            <person name="Lipzen A."/>
            <person name="Maire R."/>
            <person name="Meier B."/>
            <person name="Mihaltcheva S."/>
            <person name="Molinier V."/>
            <person name="Murat C."/>
            <person name="Poggeler S."/>
            <person name="Quandt C.A."/>
            <person name="Sperisen C."/>
            <person name="Tritt A."/>
            <person name="Tisserant E."/>
            <person name="Crous P.W."/>
            <person name="Henrissat B."/>
            <person name="Nehls U."/>
            <person name="Egli S."/>
            <person name="Spatafora J.W."/>
            <person name="Grigoriev I.V."/>
            <person name="Martin F.M."/>
        </authorList>
    </citation>
    <scope>NUCLEOTIDE SEQUENCE [LARGE SCALE GENOMIC DNA]</scope>
    <source>
        <strain evidence="8 9">CBS 459.81</strain>
    </source>
</reference>
<dbReference type="Pfam" id="PF07732">
    <property type="entry name" value="Cu-oxidase_3"/>
    <property type="match status" value="1"/>
</dbReference>
<dbReference type="EMBL" id="KV744884">
    <property type="protein sequence ID" value="OCK82578.1"/>
    <property type="molecule type" value="Genomic_DNA"/>
</dbReference>
<evidence type="ECO:0000256" key="4">
    <source>
        <dbReference type="SAM" id="SignalP"/>
    </source>
</evidence>
<keyword evidence="4" id="KW-0732">Signal</keyword>
<dbReference type="CDD" id="cd13889">
    <property type="entry name" value="CuRO_3_BOD"/>
    <property type="match status" value="1"/>
</dbReference>
<evidence type="ECO:0000259" key="6">
    <source>
        <dbReference type="Pfam" id="PF07731"/>
    </source>
</evidence>
<sequence>MLSNTFERRFLLLALFVRSSYAASSTASSSLGQPSPTPLGWVSPEYEWIFEFPLPIPPVKSVKTTYTNYSTGAVIDYYEVTIKPFEQQIYPNLNKTQLVGYDGISPGPTFEMTRGREAVVRFSNNALKENSVHVHGQYDRSPFDGWAADTTQSGQYKDYYYPNGQNARTLWYHDHAEFITANNAYFGQEGFYKISDAQENAIGLPSGNYDIPLALSAKYYNPDGSLLFTTNNNAGLWGDVIHVNGQPWPYLNVEPRKYRFRLLDASVSRTYSLSFAVDGLDGESISFNVVASDSVGLLSIPVETTTLMLAMGERYEIIVDFSSYSGKNITLRNARGVGENVDYAATDKIMRFVVGNKVTSQANNGNLPSTLRSVPFPPKRIEADKDFTFSRIGDEWLVNGEGFADIKHRILTRPPRGAVEIWNVHNGAGGGTHPVHIHLIDFQILSRTGGRGTVLPYEAAGLKDIVYLGPGESAQVIARYAPWDGVYMFHCHNLIHEDHDMLVAMNVTALAKWGYPPSTHFIDPMEPEFRPRPIIAVDFTEDAIQKKLAWLYSTDAYDHGQEDAVVSSLDACWSISTSAACGDAGGSTSAFTPQTTSFKTTFTTTPVSKSSSSKSTSTSGTY</sequence>
<organism evidence="8 9">
    <name type="scientific">Lepidopterella palustris CBS 459.81</name>
    <dbReference type="NCBI Taxonomy" id="1314670"/>
    <lineage>
        <taxon>Eukaryota</taxon>
        <taxon>Fungi</taxon>
        <taxon>Dikarya</taxon>
        <taxon>Ascomycota</taxon>
        <taxon>Pezizomycotina</taxon>
        <taxon>Dothideomycetes</taxon>
        <taxon>Pleosporomycetidae</taxon>
        <taxon>Mytilinidiales</taxon>
        <taxon>Argynnaceae</taxon>
        <taxon>Lepidopterella</taxon>
    </lineage>
</organism>
<accession>A0A8E2JHD9</accession>